<feature type="compositionally biased region" description="Basic and acidic residues" evidence="2">
    <location>
        <begin position="7"/>
        <end position="16"/>
    </location>
</feature>
<sequence>METDLQNEGRRAHGESEDASNNSYYVATDSNSAPKKSSRGFHHNSQSPRRDHSPLMIENSPTVPSPNHHGRHLPQSSEPNPGDKIMFIPPQRALSPEEVSLLLRAGDTPPVTKQSLGELDLNAIMDNIQLRMDVNFDRDLHFRPVGGEAKTKAANEYWQAIAIEISIYAFCAHNNIEFTFDIPYSPLQHQVFKARLPKMLETLKAVLLTLVPERDCQCVEENLDDSFLLKQLEKGVLNLVGLAEWLANLLKTHCAPMRDQMADEMVEHIRRGFQLQNMNDVAEGLKQLFAILESMKLDVANHQIRAFRILLIHDSVNALRKHFFKKQRIQDNLKEAQCARDWYVGCRSPQRYGHHLLPVPDNFESAKALFDGLFSHLFSFNSNRWLPYTFSLDFDRLCNIQDNIETLVMLEVCWRVFNGTVRRLHGDVSLCSSTYTSLQSRILSIVEYGEHAIGENSSLPGNTTIARFQTNIPNIALEIARAAHMLQGRNSGAACPDGNTVIVVLGQLNSLFWLKSPLFWDICRDVQQRLQNVTVDFAEQYWSMTTLDIADSQHLRPQLDCMSLPQIPDLQCIAKRLAHIGVLHWRVWAPELYCGR</sequence>
<dbReference type="Pfam" id="PF05794">
    <property type="entry name" value="Tcp11"/>
    <property type="match status" value="1"/>
</dbReference>
<evidence type="ECO:0000256" key="2">
    <source>
        <dbReference type="SAM" id="MobiDB-lite"/>
    </source>
</evidence>
<dbReference type="GO" id="GO:0010737">
    <property type="term" value="P:protein kinase A signaling"/>
    <property type="evidence" value="ECO:0007669"/>
    <property type="project" value="TreeGrafter"/>
</dbReference>
<dbReference type="OrthoDB" id="276323at2759"/>
<reference evidence="3 4" key="1">
    <citation type="submission" date="2017-10" db="EMBL/GenBank/DDBJ databases">
        <title>Comparative genomics in systemic dimorphic fungi from Ajellomycetaceae.</title>
        <authorList>
            <person name="Munoz J.F."/>
            <person name="Mcewen J.G."/>
            <person name="Clay O.K."/>
            <person name="Cuomo C.A."/>
        </authorList>
    </citation>
    <scope>NUCLEOTIDE SEQUENCE [LARGE SCALE GENOMIC DNA]</scope>
    <source>
        <strain evidence="3 4">UAMH5409</strain>
    </source>
</reference>
<evidence type="ECO:0000313" key="4">
    <source>
        <dbReference type="Proteomes" id="UP000223968"/>
    </source>
</evidence>
<comment type="similarity">
    <text evidence="1">Belongs to the TCP11 family.</text>
</comment>
<gene>
    <name evidence="3" type="ORF">AJ79_07268</name>
</gene>
<name>A0A2B7X4Y0_9EURO</name>
<proteinExistence type="inferred from homology"/>
<keyword evidence="4" id="KW-1185">Reference proteome</keyword>
<feature type="compositionally biased region" description="Polar residues" evidence="2">
    <location>
        <begin position="19"/>
        <end position="35"/>
    </location>
</feature>
<accession>A0A2B7X4Y0</accession>
<feature type="region of interest" description="Disordered" evidence="2">
    <location>
        <begin position="1"/>
        <end position="86"/>
    </location>
</feature>
<protein>
    <submittedName>
        <fullName evidence="3">Uncharacterized protein</fullName>
    </submittedName>
</protein>
<dbReference type="PANTHER" id="PTHR12832:SF11">
    <property type="entry name" value="LD23868P"/>
    <property type="match status" value="1"/>
</dbReference>
<dbReference type="PANTHER" id="PTHR12832">
    <property type="entry name" value="TESTIS-SPECIFIC PROTEIN PBS13 T-COMPLEX 11"/>
    <property type="match status" value="1"/>
</dbReference>
<comment type="caution">
    <text evidence="3">The sequence shown here is derived from an EMBL/GenBank/DDBJ whole genome shotgun (WGS) entry which is preliminary data.</text>
</comment>
<dbReference type="Proteomes" id="UP000223968">
    <property type="component" value="Unassembled WGS sequence"/>
</dbReference>
<evidence type="ECO:0000313" key="3">
    <source>
        <dbReference type="EMBL" id="PGH03792.1"/>
    </source>
</evidence>
<dbReference type="AlphaFoldDB" id="A0A2B7X4Y0"/>
<dbReference type="STRING" id="1447875.A0A2B7X4Y0"/>
<organism evidence="3 4">
    <name type="scientific">Helicocarpus griseus UAMH5409</name>
    <dbReference type="NCBI Taxonomy" id="1447875"/>
    <lineage>
        <taxon>Eukaryota</taxon>
        <taxon>Fungi</taxon>
        <taxon>Dikarya</taxon>
        <taxon>Ascomycota</taxon>
        <taxon>Pezizomycotina</taxon>
        <taxon>Eurotiomycetes</taxon>
        <taxon>Eurotiomycetidae</taxon>
        <taxon>Onygenales</taxon>
        <taxon>Ajellomycetaceae</taxon>
        <taxon>Helicocarpus</taxon>
    </lineage>
</organism>
<dbReference type="EMBL" id="PDNB01000143">
    <property type="protein sequence ID" value="PGH03792.1"/>
    <property type="molecule type" value="Genomic_DNA"/>
</dbReference>
<evidence type="ECO:0000256" key="1">
    <source>
        <dbReference type="ARBA" id="ARBA00010954"/>
    </source>
</evidence>
<dbReference type="InterPro" id="IPR008862">
    <property type="entry name" value="Tcp11"/>
</dbReference>